<name>A0A0E9TEA7_ANGAN</name>
<organism evidence="1">
    <name type="scientific">Anguilla anguilla</name>
    <name type="common">European freshwater eel</name>
    <name type="synonym">Muraena anguilla</name>
    <dbReference type="NCBI Taxonomy" id="7936"/>
    <lineage>
        <taxon>Eukaryota</taxon>
        <taxon>Metazoa</taxon>
        <taxon>Chordata</taxon>
        <taxon>Craniata</taxon>
        <taxon>Vertebrata</taxon>
        <taxon>Euteleostomi</taxon>
        <taxon>Actinopterygii</taxon>
        <taxon>Neopterygii</taxon>
        <taxon>Teleostei</taxon>
        <taxon>Anguilliformes</taxon>
        <taxon>Anguillidae</taxon>
        <taxon>Anguilla</taxon>
    </lineage>
</organism>
<reference evidence="1" key="1">
    <citation type="submission" date="2014-11" db="EMBL/GenBank/DDBJ databases">
        <authorList>
            <person name="Amaro Gonzalez C."/>
        </authorList>
    </citation>
    <scope>NUCLEOTIDE SEQUENCE</scope>
</reference>
<dbReference type="AlphaFoldDB" id="A0A0E9TEA7"/>
<accession>A0A0E9TEA7</accession>
<reference evidence="1" key="2">
    <citation type="journal article" date="2015" name="Fish Shellfish Immunol.">
        <title>Early steps in the European eel (Anguilla anguilla)-Vibrio vulnificus interaction in the gills: Role of the RtxA13 toxin.</title>
        <authorList>
            <person name="Callol A."/>
            <person name="Pajuelo D."/>
            <person name="Ebbesson L."/>
            <person name="Teles M."/>
            <person name="MacKenzie S."/>
            <person name="Amaro C."/>
        </authorList>
    </citation>
    <scope>NUCLEOTIDE SEQUENCE</scope>
</reference>
<dbReference type="EMBL" id="GBXM01056815">
    <property type="protein sequence ID" value="JAH51762.1"/>
    <property type="molecule type" value="Transcribed_RNA"/>
</dbReference>
<evidence type="ECO:0000313" key="1">
    <source>
        <dbReference type="EMBL" id="JAH51762.1"/>
    </source>
</evidence>
<proteinExistence type="predicted"/>
<sequence>MVSFSTVLLSRSKNSPSFKMNLYLNSQHFN</sequence>
<protein>
    <submittedName>
        <fullName evidence="1">Uncharacterized protein</fullName>
    </submittedName>
</protein>